<dbReference type="FunFam" id="3.90.180.10:FF:000004">
    <property type="entry name" value="probable cinnamyl alcohol dehydrogenase"/>
    <property type="match status" value="2"/>
</dbReference>
<dbReference type="AlphaFoldDB" id="A0AAV7G1Q1"/>
<dbReference type="GO" id="GO:0009809">
    <property type="term" value="P:lignin biosynthetic process"/>
    <property type="evidence" value="ECO:0007669"/>
    <property type="project" value="UniProtKB-KW"/>
</dbReference>
<keyword evidence="8 15" id="KW-0862">Zinc</keyword>
<comment type="pathway">
    <text evidence="2">Aromatic compound metabolism; phenylpropanoid biosynthesis.</text>
</comment>
<keyword evidence="9" id="KW-0560">Oxidoreductase</keyword>
<dbReference type="Pfam" id="PF00107">
    <property type="entry name" value="ADH_zinc_N"/>
    <property type="match status" value="2"/>
</dbReference>
<evidence type="ECO:0000256" key="4">
    <source>
        <dbReference type="ARBA" id="ARBA00011738"/>
    </source>
</evidence>
<name>A0AAV7G1Q1_DENCH</name>
<dbReference type="InterPro" id="IPR047109">
    <property type="entry name" value="CAD-like"/>
</dbReference>
<dbReference type="SMART" id="SM00829">
    <property type="entry name" value="PKS_ER"/>
    <property type="match status" value="1"/>
</dbReference>
<keyword evidence="6 15" id="KW-0479">Metal-binding</keyword>
<accession>A0AAV7G1Q1</accession>
<evidence type="ECO:0000256" key="8">
    <source>
        <dbReference type="ARBA" id="ARBA00022833"/>
    </source>
</evidence>
<evidence type="ECO:0000259" key="16">
    <source>
        <dbReference type="SMART" id="SM00829"/>
    </source>
</evidence>
<dbReference type="FunFam" id="3.40.50.720:FF:000022">
    <property type="entry name" value="Cinnamyl alcohol dehydrogenase"/>
    <property type="match status" value="2"/>
</dbReference>
<evidence type="ECO:0000256" key="1">
    <source>
        <dbReference type="ARBA" id="ARBA00001947"/>
    </source>
</evidence>
<keyword evidence="7" id="KW-0438">Lignin biosynthesis</keyword>
<comment type="catalytic activity">
    <reaction evidence="10">
        <text>(E)-4-coumaroyl alcohol + NADP(+) = (E)-4-coumaraldehyde + NADPH + H(+)</text>
        <dbReference type="Rhea" id="RHEA:45724"/>
        <dbReference type="ChEBI" id="CHEBI:15378"/>
        <dbReference type="ChEBI" id="CHEBI:28353"/>
        <dbReference type="ChEBI" id="CHEBI:57783"/>
        <dbReference type="ChEBI" id="CHEBI:58349"/>
        <dbReference type="ChEBI" id="CHEBI:64555"/>
        <dbReference type="EC" id="1.1.1.195"/>
    </reaction>
    <physiologicalReaction direction="right-to-left" evidence="10">
        <dbReference type="Rhea" id="RHEA:45726"/>
    </physiologicalReaction>
</comment>
<evidence type="ECO:0000256" key="6">
    <source>
        <dbReference type="ARBA" id="ARBA00022723"/>
    </source>
</evidence>
<evidence type="ECO:0000256" key="12">
    <source>
        <dbReference type="ARBA" id="ARBA00049226"/>
    </source>
</evidence>
<evidence type="ECO:0000256" key="10">
    <source>
        <dbReference type="ARBA" id="ARBA00047329"/>
    </source>
</evidence>
<comment type="catalytic activity">
    <reaction evidence="13">
        <text>(E)-coniferol + NADP(+) = (E)-coniferaldehyde + NADPH + H(+)</text>
        <dbReference type="Rhea" id="RHEA:22444"/>
        <dbReference type="ChEBI" id="CHEBI:15378"/>
        <dbReference type="ChEBI" id="CHEBI:16547"/>
        <dbReference type="ChEBI" id="CHEBI:17745"/>
        <dbReference type="ChEBI" id="CHEBI:57783"/>
        <dbReference type="ChEBI" id="CHEBI:58349"/>
        <dbReference type="EC" id="1.1.1.195"/>
    </reaction>
    <physiologicalReaction direction="right-to-left" evidence="13">
        <dbReference type="Rhea" id="RHEA:22446"/>
    </physiologicalReaction>
</comment>
<evidence type="ECO:0000256" key="7">
    <source>
        <dbReference type="ARBA" id="ARBA00022733"/>
    </source>
</evidence>
<comment type="subunit">
    <text evidence="4">Homodimer.</text>
</comment>
<evidence type="ECO:0000256" key="2">
    <source>
        <dbReference type="ARBA" id="ARBA00004928"/>
    </source>
</evidence>
<comment type="caution">
    <text evidence="17">The sequence shown here is derived from an EMBL/GenBank/DDBJ whole genome shotgun (WGS) entry which is preliminary data.</text>
</comment>
<dbReference type="Proteomes" id="UP000775213">
    <property type="component" value="Unassembled WGS sequence"/>
</dbReference>
<reference evidence="17 18" key="1">
    <citation type="journal article" date="2021" name="Hortic Res">
        <title>Chromosome-scale assembly of the Dendrobium chrysotoxum genome enhances the understanding of orchid evolution.</title>
        <authorList>
            <person name="Zhang Y."/>
            <person name="Zhang G.Q."/>
            <person name="Zhang D."/>
            <person name="Liu X.D."/>
            <person name="Xu X.Y."/>
            <person name="Sun W.H."/>
            <person name="Yu X."/>
            <person name="Zhu X."/>
            <person name="Wang Z.W."/>
            <person name="Zhao X."/>
            <person name="Zhong W.Y."/>
            <person name="Chen H."/>
            <person name="Yin W.L."/>
            <person name="Huang T."/>
            <person name="Niu S.C."/>
            <person name="Liu Z.J."/>
        </authorList>
    </citation>
    <scope>NUCLEOTIDE SEQUENCE [LARGE SCALE GENOMIC DNA]</scope>
    <source>
        <strain evidence="17">Lindl</strain>
    </source>
</reference>
<comment type="catalytic activity">
    <reaction evidence="12">
        <text>(E)-caffeyl alcohol + NADP(+) = (E)-caffeyl aldehyde + NADPH + H(+)</text>
        <dbReference type="Rhea" id="RHEA:45728"/>
        <dbReference type="ChEBI" id="CHEBI:15378"/>
        <dbReference type="ChEBI" id="CHEBI:28323"/>
        <dbReference type="ChEBI" id="CHEBI:31334"/>
        <dbReference type="ChEBI" id="CHEBI:57783"/>
        <dbReference type="ChEBI" id="CHEBI:58349"/>
    </reaction>
    <physiologicalReaction direction="right-to-left" evidence="12">
        <dbReference type="Rhea" id="RHEA:45730"/>
    </physiologicalReaction>
</comment>
<evidence type="ECO:0000256" key="11">
    <source>
        <dbReference type="ARBA" id="ARBA00048379"/>
    </source>
</evidence>
<dbReference type="GO" id="GO:0008270">
    <property type="term" value="F:zinc ion binding"/>
    <property type="evidence" value="ECO:0007669"/>
    <property type="project" value="InterPro"/>
</dbReference>
<dbReference type="SUPFAM" id="SSF51735">
    <property type="entry name" value="NAD(P)-binding Rossmann-fold domains"/>
    <property type="match status" value="2"/>
</dbReference>
<dbReference type="InterPro" id="IPR011032">
    <property type="entry name" value="GroES-like_sf"/>
</dbReference>
<keyword evidence="18" id="KW-1185">Reference proteome</keyword>
<comment type="catalytic activity">
    <reaction evidence="14">
        <text>(E)-cinnamyl alcohol + NADP(+) = (E)-cinnamaldehyde + NADPH + H(+)</text>
        <dbReference type="Rhea" id="RHEA:10392"/>
        <dbReference type="ChEBI" id="CHEBI:15378"/>
        <dbReference type="ChEBI" id="CHEBI:16731"/>
        <dbReference type="ChEBI" id="CHEBI:33227"/>
        <dbReference type="ChEBI" id="CHEBI:57783"/>
        <dbReference type="ChEBI" id="CHEBI:58349"/>
        <dbReference type="EC" id="1.1.1.195"/>
    </reaction>
    <physiologicalReaction direction="right-to-left" evidence="14">
        <dbReference type="Rhea" id="RHEA:10394"/>
    </physiologicalReaction>
</comment>
<sequence length="746" mass="80503">MAEIENRKKVSPEEEHPRKAFGLAAKDSSGVLSPFNFSRRNNGDNDVTIKILYCGICHTDLHVIRNEWKNAIYPVVPGHEIVGVVTEIGSNVQKFKVGDKAGVGCLVGSCRSCDGCENNLENYCSKMILTYNSIDIDGTITYGGYSDLIVVREHFVVKFPESLAMDKGAPLLCAGVTVYNPMKTFSLDEPGKHLGVVGLGGLGHVAVKFGKAFGMKVTVISTSLNKKDEAIKTLGADAFIVSSDPQQMQAAMGTMDGIINTVSAKHDIVPLIFLLKTQGKMIMVGVPDRPLELPIFPLILGGRILAGSSIGGLKQTQEMIDFAGKHNITADIELIKADYVNEALNRLAKGDVRYRFVIDGLISVSKSTPPLLNRRDGEVEPEMAENGMKALAEKHHRKAFGLAAKDTSGILSPFIFSRRANGDNDVTIKILYCGICHSDLHSAKNDWKGTVYPLVPGHEIAGIVIEAGCNVLKLKIGDTVGVGCLVGACRSCEKCVQHKENYCPKLVFAYNSIDIDGKITYGGYSNIIVVDEHFVVKFPKNFPLDRGAPLLCAGITVYTPMKNFELNQPGKHIGVVGLGGLGHVAVKFGKAFRMKVTVISTSPWKKEEAIKLLGADAFLVSSDAEQIEAAKGTMDGIINTVSAKHALLPLILLLKSEGKMIMVGAPEHPLDLPALPLLLEGKILAGSCIGGMKDTQEMLDFAGDHNIAADIELISTDYVNQAMERLAKGDVRYRFVIDVGNTLAEA</sequence>
<dbReference type="Gene3D" id="3.40.50.720">
    <property type="entry name" value="NAD(P)-binding Rossmann-like Domain"/>
    <property type="match status" value="2"/>
</dbReference>
<dbReference type="InterPro" id="IPR036291">
    <property type="entry name" value="NAD(P)-bd_dom_sf"/>
</dbReference>
<dbReference type="InterPro" id="IPR002328">
    <property type="entry name" value="ADH_Zn_CS"/>
</dbReference>
<dbReference type="EC" id="1.1.1.195" evidence="5"/>
<evidence type="ECO:0000256" key="13">
    <source>
        <dbReference type="ARBA" id="ARBA00049311"/>
    </source>
</evidence>
<evidence type="ECO:0000256" key="5">
    <source>
        <dbReference type="ARBA" id="ARBA00013171"/>
    </source>
</evidence>
<comment type="catalytic activity">
    <reaction evidence="11">
        <text>(E)-sinapyl alcohol + NADP(+) = (E)-sinapaldehyde + NADPH + H(+)</text>
        <dbReference type="Rhea" id="RHEA:45704"/>
        <dbReference type="ChEBI" id="CHEBI:15378"/>
        <dbReference type="ChEBI" id="CHEBI:27949"/>
        <dbReference type="ChEBI" id="CHEBI:57783"/>
        <dbReference type="ChEBI" id="CHEBI:58349"/>
        <dbReference type="ChEBI" id="CHEBI:64557"/>
        <dbReference type="EC" id="1.1.1.195"/>
    </reaction>
    <physiologicalReaction direction="right-to-left" evidence="11">
        <dbReference type="Rhea" id="RHEA:45706"/>
    </physiologicalReaction>
</comment>
<dbReference type="InterPro" id="IPR013154">
    <property type="entry name" value="ADH-like_N"/>
</dbReference>
<dbReference type="EMBL" id="JAGFBR010000014">
    <property type="protein sequence ID" value="KAH0455744.1"/>
    <property type="molecule type" value="Genomic_DNA"/>
</dbReference>
<comment type="cofactor">
    <cofactor evidence="1 15">
        <name>Zn(2+)</name>
        <dbReference type="ChEBI" id="CHEBI:29105"/>
    </cofactor>
</comment>
<evidence type="ECO:0000256" key="3">
    <source>
        <dbReference type="ARBA" id="ARBA00008072"/>
    </source>
</evidence>
<dbReference type="Gene3D" id="3.90.180.10">
    <property type="entry name" value="Medium-chain alcohol dehydrogenases, catalytic domain"/>
    <property type="match status" value="2"/>
</dbReference>
<dbReference type="PANTHER" id="PTHR42683">
    <property type="entry name" value="ALDEHYDE REDUCTASE"/>
    <property type="match status" value="1"/>
</dbReference>
<comment type="similarity">
    <text evidence="3 15">Belongs to the zinc-containing alcohol dehydrogenase family.</text>
</comment>
<dbReference type="Pfam" id="PF08240">
    <property type="entry name" value="ADH_N"/>
    <property type="match status" value="2"/>
</dbReference>
<dbReference type="FunFam" id="3.90.180.10:FF:000100">
    <property type="entry name" value="Putative cinnamyl alcohol dehydrogenase 6"/>
    <property type="match status" value="1"/>
</dbReference>
<organism evidence="17 18">
    <name type="scientific">Dendrobium chrysotoxum</name>
    <name type="common">Orchid</name>
    <dbReference type="NCBI Taxonomy" id="161865"/>
    <lineage>
        <taxon>Eukaryota</taxon>
        <taxon>Viridiplantae</taxon>
        <taxon>Streptophyta</taxon>
        <taxon>Embryophyta</taxon>
        <taxon>Tracheophyta</taxon>
        <taxon>Spermatophyta</taxon>
        <taxon>Magnoliopsida</taxon>
        <taxon>Liliopsida</taxon>
        <taxon>Asparagales</taxon>
        <taxon>Orchidaceae</taxon>
        <taxon>Epidendroideae</taxon>
        <taxon>Malaxideae</taxon>
        <taxon>Dendrobiinae</taxon>
        <taxon>Dendrobium</taxon>
    </lineage>
</organism>
<dbReference type="InterPro" id="IPR013149">
    <property type="entry name" value="ADH-like_C"/>
</dbReference>
<dbReference type="SUPFAM" id="SSF50129">
    <property type="entry name" value="GroES-like"/>
    <property type="match status" value="2"/>
</dbReference>
<protein>
    <recommendedName>
        <fullName evidence="5">cinnamyl-alcohol dehydrogenase</fullName>
        <ecNumber evidence="5">1.1.1.195</ecNumber>
    </recommendedName>
</protein>
<evidence type="ECO:0000256" key="14">
    <source>
        <dbReference type="ARBA" id="ARBA00049332"/>
    </source>
</evidence>
<proteinExistence type="inferred from homology"/>
<evidence type="ECO:0000313" key="17">
    <source>
        <dbReference type="EMBL" id="KAH0455744.1"/>
    </source>
</evidence>
<dbReference type="GO" id="GO:0045551">
    <property type="term" value="F:cinnamyl-alcohol dehydrogenase activity"/>
    <property type="evidence" value="ECO:0007669"/>
    <property type="project" value="UniProtKB-EC"/>
</dbReference>
<dbReference type="PROSITE" id="PS00059">
    <property type="entry name" value="ADH_ZINC"/>
    <property type="match status" value="2"/>
</dbReference>
<evidence type="ECO:0000256" key="15">
    <source>
        <dbReference type="RuleBase" id="RU361277"/>
    </source>
</evidence>
<dbReference type="InterPro" id="IPR020843">
    <property type="entry name" value="ER"/>
</dbReference>
<evidence type="ECO:0000313" key="18">
    <source>
        <dbReference type="Proteomes" id="UP000775213"/>
    </source>
</evidence>
<dbReference type="CDD" id="cd05283">
    <property type="entry name" value="CAD1"/>
    <property type="match status" value="2"/>
</dbReference>
<evidence type="ECO:0000256" key="9">
    <source>
        <dbReference type="ARBA" id="ARBA00023002"/>
    </source>
</evidence>
<feature type="domain" description="Enoyl reductase (ER)" evidence="16">
    <location>
        <begin position="409"/>
        <end position="737"/>
    </location>
</feature>
<gene>
    <name evidence="17" type="ORF">IEQ34_015776</name>
</gene>